<feature type="region of interest" description="Disordered" evidence="1">
    <location>
        <begin position="1"/>
        <end position="40"/>
    </location>
</feature>
<protein>
    <submittedName>
        <fullName evidence="2">Alkaline phosphatase</fullName>
    </submittedName>
</protein>
<feature type="compositionally biased region" description="Basic residues" evidence="1">
    <location>
        <begin position="8"/>
        <end position="23"/>
    </location>
</feature>
<dbReference type="CDD" id="cd00016">
    <property type="entry name" value="ALP_like"/>
    <property type="match status" value="1"/>
</dbReference>
<keyword evidence="3" id="KW-1185">Reference proteome</keyword>
<dbReference type="EMBL" id="JAGHKP010000004">
    <property type="protein sequence ID" value="MBO9155106.1"/>
    <property type="molecule type" value="Genomic_DNA"/>
</dbReference>
<evidence type="ECO:0000256" key="1">
    <source>
        <dbReference type="SAM" id="MobiDB-lite"/>
    </source>
</evidence>
<dbReference type="SUPFAM" id="SSF53649">
    <property type="entry name" value="Alkaline phosphatase-like"/>
    <property type="match status" value="1"/>
</dbReference>
<reference evidence="3" key="1">
    <citation type="submission" date="2021-03" db="EMBL/GenBank/DDBJ databases">
        <title>Assistant Professor.</title>
        <authorList>
            <person name="Huq M.A."/>
        </authorList>
    </citation>
    <scope>NUCLEOTIDE SEQUENCE [LARGE SCALE GENOMIC DNA]</scope>
    <source>
        <strain evidence="3">MAH-28</strain>
    </source>
</reference>
<evidence type="ECO:0000313" key="2">
    <source>
        <dbReference type="EMBL" id="MBO9155106.1"/>
    </source>
</evidence>
<name>A0ABS3YK98_9BACT</name>
<dbReference type="InterPro" id="IPR017850">
    <property type="entry name" value="Alkaline_phosphatase_core_sf"/>
</dbReference>
<proteinExistence type="predicted"/>
<dbReference type="InterPro" id="IPR002591">
    <property type="entry name" value="Phosphodiest/P_Trfase"/>
</dbReference>
<accession>A0ABS3YK98</accession>
<evidence type="ECO:0000313" key="3">
    <source>
        <dbReference type="Proteomes" id="UP000679126"/>
    </source>
</evidence>
<dbReference type="Gene3D" id="3.40.720.10">
    <property type="entry name" value="Alkaline Phosphatase, subunit A"/>
    <property type="match status" value="1"/>
</dbReference>
<sequence length="161" mass="17768">MRNGRSGPGKRRKTRDTRRHGRAWRVCDGKGGQPGDETDERRLLDVEGAQRASFFQRGKLGQHDHGRGEKPTFLFIHSDQPDGAGHGIGHDIPGYYEQVHKNDVLLGRIVQAVKDAGIWDNSVPVLSSDHGGINKGHGGKTMVEMQIPWIFTGKGIKKGTK</sequence>
<comment type="caution">
    <text evidence="2">The sequence shown here is derived from an EMBL/GenBank/DDBJ whole genome shotgun (WGS) entry which is preliminary data.</text>
</comment>
<dbReference type="Pfam" id="PF01663">
    <property type="entry name" value="Phosphodiest"/>
    <property type="match status" value="1"/>
</dbReference>
<organism evidence="2 3">
    <name type="scientific">Chitinophaga chungangae</name>
    <dbReference type="NCBI Taxonomy" id="2821488"/>
    <lineage>
        <taxon>Bacteria</taxon>
        <taxon>Pseudomonadati</taxon>
        <taxon>Bacteroidota</taxon>
        <taxon>Chitinophagia</taxon>
        <taxon>Chitinophagales</taxon>
        <taxon>Chitinophagaceae</taxon>
        <taxon>Chitinophaga</taxon>
    </lineage>
</organism>
<dbReference type="Proteomes" id="UP000679126">
    <property type="component" value="Unassembled WGS sequence"/>
</dbReference>
<gene>
    <name evidence="2" type="ORF">J7I43_22960</name>
</gene>